<name>A0A9W6RRL8_9ACTN</name>
<evidence type="ECO:0000256" key="3">
    <source>
        <dbReference type="ARBA" id="ARBA00023163"/>
    </source>
</evidence>
<feature type="domain" description="HTH arsR-type" evidence="4">
    <location>
        <begin position="225"/>
        <end position="309"/>
    </location>
</feature>
<reference evidence="5" key="1">
    <citation type="submission" date="2023-03" db="EMBL/GenBank/DDBJ databases">
        <title>Actinoallomurus iriomotensis NBRC 103681.</title>
        <authorList>
            <person name="Ichikawa N."/>
            <person name="Sato H."/>
            <person name="Tonouchi N."/>
        </authorList>
    </citation>
    <scope>NUCLEOTIDE SEQUENCE</scope>
    <source>
        <strain evidence="5">NBRC 103681</strain>
    </source>
</reference>
<dbReference type="InterPro" id="IPR051011">
    <property type="entry name" value="Metal_resp_trans_reg"/>
</dbReference>
<evidence type="ECO:0000313" key="5">
    <source>
        <dbReference type="EMBL" id="GLY80295.1"/>
    </source>
</evidence>
<keyword evidence="3" id="KW-0804">Transcription</keyword>
<dbReference type="Gene3D" id="1.10.10.10">
    <property type="entry name" value="Winged helix-like DNA-binding domain superfamily/Winged helix DNA-binding domain"/>
    <property type="match status" value="1"/>
</dbReference>
<dbReference type="SMART" id="SM00418">
    <property type="entry name" value="HTH_ARSR"/>
    <property type="match status" value="1"/>
</dbReference>
<dbReference type="Pfam" id="PF12840">
    <property type="entry name" value="HTH_20"/>
    <property type="match status" value="1"/>
</dbReference>
<dbReference type="PANTHER" id="PTHR43132:SF8">
    <property type="entry name" value="HTH-TYPE TRANSCRIPTIONAL REGULATOR KMTR"/>
    <property type="match status" value="1"/>
</dbReference>
<accession>A0A9W6RRL8</accession>
<dbReference type="InterPro" id="IPR036388">
    <property type="entry name" value="WH-like_DNA-bd_sf"/>
</dbReference>
<dbReference type="GO" id="GO:0003677">
    <property type="term" value="F:DNA binding"/>
    <property type="evidence" value="ECO:0007669"/>
    <property type="project" value="UniProtKB-KW"/>
</dbReference>
<dbReference type="PANTHER" id="PTHR43132">
    <property type="entry name" value="ARSENICAL RESISTANCE OPERON REPRESSOR ARSR-RELATED"/>
    <property type="match status" value="1"/>
</dbReference>
<dbReference type="AlphaFoldDB" id="A0A9W6RRL8"/>
<dbReference type="PROSITE" id="PS50987">
    <property type="entry name" value="HTH_ARSR_2"/>
    <property type="match status" value="1"/>
</dbReference>
<dbReference type="InterPro" id="IPR036390">
    <property type="entry name" value="WH_DNA-bd_sf"/>
</dbReference>
<dbReference type="InterPro" id="IPR011991">
    <property type="entry name" value="ArsR-like_HTH"/>
</dbReference>
<evidence type="ECO:0000313" key="6">
    <source>
        <dbReference type="Proteomes" id="UP001165135"/>
    </source>
</evidence>
<evidence type="ECO:0000256" key="1">
    <source>
        <dbReference type="ARBA" id="ARBA00023015"/>
    </source>
</evidence>
<evidence type="ECO:0000259" key="4">
    <source>
        <dbReference type="PROSITE" id="PS50987"/>
    </source>
</evidence>
<proteinExistence type="predicted"/>
<keyword evidence="1" id="KW-0805">Transcription regulation</keyword>
<protein>
    <submittedName>
        <fullName evidence="5">Transcriptional regulator</fullName>
    </submittedName>
</protein>
<evidence type="ECO:0000256" key="2">
    <source>
        <dbReference type="ARBA" id="ARBA00023125"/>
    </source>
</evidence>
<sequence>MLRIRFTAEDLLRVRIASAPAPLMELGMAIATLRRDDAVFRRWARRIRLPRSARPLFELIPPTAGGPVFLDPVSEDFDDGLDRVLSTPRDDVSAELARGCRPTPWTKGLIDGERDAWQTLERALRGAYDGLIEAEWTRVRASFHADVAWRQMLLSQEGLRAALVSICPGSRWDGATLEMNVPWEGERLLEGRGLTLLPSPFWTGGPRTSVHPDGSMLLVYPALTPMPLIEPEDGDTLGALVGQTRADVLRVLTAPRTTTELAGTLGISGASASEHARTLRRGGLVVTRRTGRAVTHLITPLGLRLLNAE</sequence>
<dbReference type="GO" id="GO:0003700">
    <property type="term" value="F:DNA-binding transcription factor activity"/>
    <property type="evidence" value="ECO:0007669"/>
    <property type="project" value="InterPro"/>
</dbReference>
<gene>
    <name evidence="5" type="ORF">Airi01_085620</name>
</gene>
<dbReference type="CDD" id="cd00090">
    <property type="entry name" value="HTH_ARSR"/>
    <property type="match status" value="1"/>
</dbReference>
<comment type="caution">
    <text evidence="5">The sequence shown here is derived from an EMBL/GenBank/DDBJ whole genome shotgun (WGS) entry which is preliminary data.</text>
</comment>
<dbReference type="SUPFAM" id="SSF46785">
    <property type="entry name" value="Winged helix' DNA-binding domain"/>
    <property type="match status" value="1"/>
</dbReference>
<dbReference type="EMBL" id="BSTJ01000014">
    <property type="protein sequence ID" value="GLY80295.1"/>
    <property type="molecule type" value="Genomic_DNA"/>
</dbReference>
<dbReference type="Proteomes" id="UP001165135">
    <property type="component" value="Unassembled WGS sequence"/>
</dbReference>
<dbReference type="InterPro" id="IPR001845">
    <property type="entry name" value="HTH_ArsR_DNA-bd_dom"/>
</dbReference>
<keyword evidence="2" id="KW-0238">DNA-binding</keyword>
<organism evidence="5 6">
    <name type="scientific">Actinoallomurus iriomotensis</name>
    <dbReference type="NCBI Taxonomy" id="478107"/>
    <lineage>
        <taxon>Bacteria</taxon>
        <taxon>Bacillati</taxon>
        <taxon>Actinomycetota</taxon>
        <taxon>Actinomycetes</taxon>
        <taxon>Streptosporangiales</taxon>
        <taxon>Thermomonosporaceae</taxon>
        <taxon>Actinoallomurus</taxon>
    </lineage>
</organism>